<dbReference type="SUPFAM" id="SSF52768">
    <property type="entry name" value="Arginase/deacetylase"/>
    <property type="match status" value="1"/>
</dbReference>
<dbReference type="EMBL" id="JACHWS010000003">
    <property type="protein sequence ID" value="MBB3038451.1"/>
    <property type="molecule type" value="Genomic_DNA"/>
</dbReference>
<sequence>MRQHPEPVPHSVIWTPEFLSYRLSDSHPMNPLRLELTIELAESLGILAESEIIRPDRSSEQELLRIHTPAYLAAVQKVSAPDSGMHRENRVIGLAHGLGNDDNPVFPAMHDAGMIVAGGTLAAAQQIQSGQARRVVSIAGGMHHAMPNYAAGFCIYNDCAIAISWLLEHGYSRIAYIDVDVHHGDGVQHAFYDDPRVMTISLHQHPATLWPGTGWPAELGDGAAEGTSINVPMLPGTPDSLWLRAFHAIVPGAIRAFEPQIIVSQCGADTHREDPLADLALTVDGQRLAFRAMRDLADECCEGRWLAVGGGGYGLIRVVPRSWTHLIALAAGIDVDPATAVPDSWKERARRFAPDIRPPERMGDEGRVEFDRWSGSVVAPVTGPPSAERELARIDTAILETRRAVFPLLGLDPDDPRD</sequence>
<dbReference type="InterPro" id="IPR000286">
    <property type="entry name" value="HDACs"/>
</dbReference>
<evidence type="ECO:0000256" key="3">
    <source>
        <dbReference type="ARBA" id="ARBA00020218"/>
    </source>
</evidence>
<evidence type="ECO:0000313" key="7">
    <source>
        <dbReference type="Proteomes" id="UP000567922"/>
    </source>
</evidence>
<dbReference type="Pfam" id="PF00850">
    <property type="entry name" value="Hist_deacetyl"/>
    <property type="match status" value="1"/>
</dbReference>
<dbReference type="InterPro" id="IPR023696">
    <property type="entry name" value="Ureohydrolase_dom_sf"/>
</dbReference>
<dbReference type="OrthoDB" id="9808367at2"/>
<dbReference type="UniPathway" id="UPA00040"/>
<proteinExistence type="inferred from homology"/>
<comment type="caution">
    <text evidence="6">The sequence shown here is derived from an EMBL/GenBank/DDBJ whole genome shotgun (WGS) entry which is preliminary data.</text>
</comment>
<evidence type="ECO:0000259" key="5">
    <source>
        <dbReference type="Pfam" id="PF00850"/>
    </source>
</evidence>
<evidence type="ECO:0000256" key="2">
    <source>
        <dbReference type="ARBA" id="ARBA00005947"/>
    </source>
</evidence>
<dbReference type="PRINTS" id="PR01270">
    <property type="entry name" value="HDASUPER"/>
</dbReference>
<dbReference type="GO" id="GO:0045150">
    <property type="term" value="P:acetoin catabolic process"/>
    <property type="evidence" value="ECO:0007669"/>
    <property type="project" value="UniProtKB-UniPathway"/>
</dbReference>
<name>A0A839RRF1_9ACTN</name>
<comment type="similarity">
    <text evidence="2">Belongs to the histone deacetylase family.</text>
</comment>
<dbReference type="PANTHER" id="PTHR10625">
    <property type="entry name" value="HISTONE DEACETYLASE HDAC1-RELATED"/>
    <property type="match status" value="1"/>
</dbReference>
<dbReference type="Proteomes" id="UP000567922">
    <property type="component" value="Unassembled WGS sequence"/>
</dbReference>
<evidence type="ECO:0000256" key="4">
    <source>
        <dbReference type="ARBA" id="ARBA00022627"/>
    </source>
</evidence>
<dbReference type="GO" id="GO:0004407">
    <property type="term" value="F:histone deacetylase activity"/>
    <property type="evidence" value="ECO:0007669"/>
    <property type="project" value="TreeGrafter"/>
</dbReference>
<dbReference type="InterPro" id="IPR003085">
    <property type="entry name" value="AcuC"/>
</dbReference>
<accession>A0A839RRF1</accession>
<dbReference type="Gene3D" id="3.40.800.20">
    <property type="entry name" value="Histone deacetylase domain"/>
    <property type="match status" value="1"/>
</dbReference>
<dbReference type="PANTHER" id="PTHR10625:SF10">
    <property type="entry name" value="HISTONE DEACETYLASE HDAC1"/>
    <property type="match status" value="1"/>
</dbReference>
<protein>
    <recommendedName>
        <fullName evidence="3">Acetoin utilization protein AcuC</fullName>
    </recommendedName>
</protein>
<dbReference type="InterPro" id="IPR023801">
    <property type="entry name" value="His_deacetylse_dom"/>
</dbReference>
<dbReference type="AlphaFoldDB" id="A0A839RRF1"/>
<feature type="domain" description="Histone deacetylase" evidence="5">
    <location>
        <begin position="27"/>
        <end position="328"/>
    </location>
</feature>
<keyword evidence="4" id="KW-0006">Acetoin catabolism</keyword>
<dbReference type="RefSeq" id="WP_064440398.1">
    <property type="nucleotide sequence ID" value="NZ_BDDI01000008.1"/>
</dbReference>
<evidence type="ECO:0000313" key="6">
    <source>
        <dbReference type="EMBL" id="MBB3038451.1"/>
    </source>
</evidence>
<evidence type="ECO:0000256" key="1">
    <source>
        <dbReference type="ARBA" id="ARBA00005101"/>
    </source>
</evidence>
<comment type="pathway">
    <text evidence="1">Ketone degradation; acetoin degradation.</text>
</comment>
<gene>
    <name evidence="6" type="ORF">FHU29_002920</name>
</gene>
<dbReference type="CDD" id="cd09994">
    <property type="entry name" value="HDAC_AcuC_like"/>
    <property type="match status" value="1"/>
</dbReference>
<dbReference type="InterPro" id="IPR037138">
    <property type="entry name" value="His_deacetylse_dom_sf"/>
</dbReference>
<keyword evidence="7" id="KW-1185">Reference proteome</keyword>
<organism evidence="6 7">
    <name type="scientific">Hoyosella altamirensis</name>
    <dbReference type="NCBI Taxonomy" id="616997"/>
    <lineage>
        <taxon>Bacteria</taxon>
        <taxon>Bacillati</taxon>
        <taxon>Actinomycetota</taxon>
        <taxon>Actinomycetes</taxon>
        <taxon>Mycobacteriales</taxon>
        <taxon>Hoyosellaceae</taxon>
        <taxon>Hoyosella</taxon>
    </lineage>
</organism>
<reference evidence="6 7" key="1">
    <citation type="submission" date="2020-08" db="EMBL/GenBank/DDBJ databases">
        <title>Sequencing the genomes of 1000 actinobacteria strains.</title>
        <authorList>
            <person name="Klenk H.-P."/>
        </authorList>
    </citation>
    <scope>NUCLEOTIDE SEQUENCE [LARGE SCALE GENOMIC DNA]</scope>
    <source>
        <strain evidence="6 7">DSM 45258</strain>
    </source>
</reference>
<dbReference type="PRINTS" id="PR01272">
    <property type="entry name" value="ACUCPROTEIN"/>
</dbReference>
<dbReference type="GO" id="GO:0040029">
    <property type="term" value="P:epigenetic regulation of gene expression"/>
    <property type="evidence" value="ECO:0007669"/>
    <property type="project" value="TreeGrafter"/>
</dbReference>